<protein>
    <recommendedName>
        <fullName evidence="1">Tc1-like transposase DDE domain-containing protein</fullName>
    </recommendedName>
</protein>
<dbReference type="InterPro" id="IPR036397">
    <property type="entry name" value="RNaseH_sf"/>
</dbReference>
<sequence>MSLGITSGQEGEKLRILQCSRDQQTRTILAINWHNVASSEVIRGSVNMDKLSGFLTSTMSILGEGEEFIFVMDYVNFHHSVTVPESSNFSREFLPAYSSMLNLYEVFALIKSNVRQSSPLLDIQDQISSKKDASCSMIPQHLENFIIHAESFYRTCLNLEDVGGVII</sequence>
<feature type="domain" description="Tc1-like transposase DDE" evidence="1">
    <location>
        <begin position="9"/>
        <end position="119"/>
    </location>
</feature>
<comment type="caution">
    <text evidence="2">The sequence shown here is derived from an EMBL/GenBank/DDBJ whole genome shotgun (WGS) entry which is preliminary data.</text>
</comment>
<name>A0A0C2IHQ3_THEKT</name>
<organism evidence="2 3">
    <name type="scientific">Thelohanellus kitauei</name>
    <name type="common">Myxosporean</name>
    <dbReference type="NCBI Taxonomy" id="669202"/>
    <lineage>
        <taxon>Eukaryota</taxon>
        <taxon>Metazoa</taxon>
        <taxon>Cnidaria</taxon>
        <taxon>Myxozoa</taxon>
        <taxon>Myxosporea</taxon>
        <taxon>Bivalvulida</taxon>
        <taxon>Platysporina</taxon>
        <taxon>Myxobolidae</taxon>
        <taxon>Thelohanellus</taxon>
    </lineage>
</organism>
<dbReference type="OrthoDB" id="7976214at2759"/>
<evidence type="ECO:0000259" key="1">
    <source>
        <dbReference type="Pfam" id="PF13358"/>
    </source>
</evidence>
<proteinExistence type="predicted"/>
<gene>
    <name evidence="2" type="ORF">RF11_09269</name>
</gene>
<dbReference type="Proteomes" id="UP000031668">
    <property type="component" value="Unassembled WGS sequence"/>
</dbReference>
<dbReference type="AlphaFoldDB" id="A0A0C2IHQ3"/>
<keyword evidence="3" id="KW-1185">Reference proteome</keyword>
<reference evidence="2 3" key="1">
    <citation type="journal article" date="2014" name="Genome Biol. Evol.">
        <title>The genome of the myxosporean Thelohanellus kitauei shows adaptations to nutrient acquisition within its fish host.</title>
        <authorList>
            <person name="Yang Y."/>
            <person name="Xiong J."/>
            <person name="Zhou Z."/>
            <person name="Huo F."/>
            <person name="Miao W."/>
            <person name="Ran C."/>
            <person name="Liu Y."/>
            <person name="Zhang J."/>
            <person name="Feng J."/>
            <person name="Wang M."/>
            <person name="Wang M."/>
            <person name="Wang L."/>
            <person name="Yao B."/>
        </authorList>
    </citation>
    <scope>NUCLEOTIDE SEQUENCE [LARGE SCALE GENOMIC DNA]</scope>
    <source>
        <strain evidence="2">Wuqing</strain>
    </source>
</reference>
<evidence type="ECO:0000313" key="3">
    <source>
        <dbReference type="Proteomes" id="UP000031668"/>
    </source>
</evidence>
<evidence type="ECO:0000313" key="2">
    <source>
        <dbReference type="EMBL" id="KII64859.1"/>
    </source>
</evidence>
<dbReference type="Gene3D" id="3.30.420.10">
    <property type="entry name" value="Ribonuclease H-like superfamily/Ribonuclease H"/>
    <property type="match status" value="1"/>
</dbReference>
<dbReference type="InterPro" id="IPR038717">
    <property type="entry name" value="Tc1-like_DDE_dom"/>
</dbReference>
<dbReference type="Pfam" id="PF13358">
    <property type="entry name" value="DDE_3"/>
    <property type="match status" value="1"/>
</dbReference>
<dbReference type="EMBL" id="JWZT01004076">
    <property type="protein sequence ID" value="KII64859.1"/>
    <property type="molecule type" value="Genomic_DNA"/>
</dbReference>
<dbReference type="GO" id="GO:0003676">
    <property type="term" value="F:nucleic acid binding"/>
    <property type="evidence" value="ECO:0007669"/>
    <property type="project" value="InterPro"/>
</dbReference>
<accession>A0A0C2IHQ3</accession>